<comment type="cofactor">
    <cofactor evidence="1">
        <name>heme</name>
        <dbReference type="ChEBI" id="CHEBI:30413"/>
    </cofactor>
</comment>
<dbReference type="Proteomes" id="UP000279470">
    <property type="component" value="Unassembled WGS sequence"/>
</dbReference>
<evidence type="ECO:0000313" key="18">
    <source>
        <dbReference type="Proteomes" id="UP000279470"/>
    </source>
</evidence>
<dbReference type="GO" id="GO:0046872">
    <property type="term" value="F:metal ion binding"/>
    <property type="evidence" value="ECO:0007669"/>
    <property type="project" value="UniProtKB-KW"/>
</dbReference>
<evidence type="ECO:0000256" key="1">
    <source>
        <dbReference type="ARBA" id="ARBA00001971"/>
    </source>
</evidence>
<organism evidence="17 18">
    <name type="scientific">Candidatus Aquarickettsia rohweri</name>
    <dbReference type="NCBI Taxonomy" id="2602574"/>
    <lineage>
        <taxon>Bacteria</taxon>
        <taxon>Pseudomonadati</taxon>
        <taxon>Pseudomonadota</taxon>
        <taxon>Alphaproteobacteria</taxon>
        <taxon>Rickettsiales</taxon>
        <taxon>Candidatus Midichloriaceae</taxon>
        <taxon>Candidatus Aquarickettsia</taxon>
    </lineage>
</organism>
<keyword evidence="9" id="KW-0349">Heme</keyword>
<evidence type="ECO:0000256" key="8">
    <source>
        <dbReference type="ARBA" id="ARBA00022532"/>
    </source>
</evidence>
<evidence type="ECO:0000256" key="12">
    <source>
        <dbReference type="ARBA" id="ARBA00022982"/>
    </source>
</evidence>
<comment type="pathway">
    <text evidence="4">Carbohydrate metabolism; tricarboxylic acid cycle.</text>
</comment>
<evidence type="ECO:0000256" key="10">
    <source>
        <dbReference type="ARBA" id="ARBA00022692"/>
    </source>
</evidence>
<comment type="caution">
    <text evidence="17">The sequence shown here is derived from an EMBL/GenBank/DDBJ whole genome shotgun (WGS) entry which is preliminary data.</text>
</comment>
<comment type="subcellular location">
    <subcellularLocation>
        <location evidence="3">Membrane</location>
        <topology evidence="3">Multi-pass membrane protein</topology>
    </subcellularLocation>
</comment>
<evidence type="ECO:0000256" key="15">
    <source>
        <dbReference type="ARBA" id="ARBA00023136"/>
    </source>
</evidence>
<dbReference type="NCBIfam" id="TIGR02968">
    <property type="entry name" value="succ_dehyd_anc"/>
    <property type="match status" value="1"/>
</dbReference>
<evidence type="ECO:0000256" key="6">
    <source>
        <dbReference type="ARBA" id="ARBA00019425"/>
    </source>
</evidence>
<dbReference type="AlphaFoldDB" id="A0A429XT21"/>
<evidence type="ECO:0000256" key="9">
    <source>
        <dbReference type="ARBA" id="ARBA00022617"/>
    </source>
</evidence>
<keyword evidence="12" id="KW-0249">Electron transport</keyword>
<feature type="transmembrane region" description="Helical" evidence="16">
    <location>
        <begin position="104"/>
        <end position="126"/>
    </location>
</feature>
<reference evidence="18" key="1">
    <citation type="submission" date="2018-11" db="EMBL/GenBank/DDBJ databases">
        <title>Phylogenetic, genomic, and biogeographic characterization of a novel and ubiquitous marine invertebrate-associated Rickettsiales parasite, Candidatus Marinoinvertebrata rohwerii, gen. nov., sp. nov.</title>
        <authorList>
            <person name="Klinges J.G."/>
            <person name="Rosales S.M."/>
            <person name="Mcminds R."/>
            <person name="Shaver E.C."/>
            <person name="Shantz A."/>
            <person name="Peters E.C."/>
            <person name="Burkepile D.E."/>
            <person name="Silliman B.R."/>
            <person name="Vega Thurber R.L."/>
        </authorList>
    </citation>
    <scope>NUCLEOTIDE SEQUENCE [LARGE SCALE GENOMIC DNA]</scope>
    <source>
        <strain evidence="18">a_cerv_44</strain>
    </source>
</reference>
<keyword evidence="7" id="KW-0813">Transport</keyword>
<dbReference type="InterPro" id="IPR034804">
    <property type="entry name" value="SQR/QFR_C/D"/>
</dbReference>
<keyword evidence="14" id="KW-0408">Iron</keyword>
<evidence type="ECO:0000313" key="17">
    <source>
        <dbReference type="EMBL" id="RST70844.1"/>
    </source>
</evidence>
<dbReference type="RefSeq" id="WP_126044357.1">
    <property type="nucleotide sequence ID" value="NZ_RXFM01000011.1"/>
</dbReference>
<dbReference type="SUPFAM" id="SSF81343">
    <property type="entry name" value="Fumarate reductase respiratory complex transmembrane subunits"/>
    <property type="match status" value="1"/>
</dbReference>
<keyword evidence="10 16" id="KW-0812">Transmembrane</keyword>
<dbReference type="GO" id="GO:0006099">
    <property type="term" value="P:tricarboxylic acid cycle"/>
    <property type="evidence" value="ECO:0007669"/>
    <property type="project" value="UniProtKB-UniPathway"/>
</dbReference>
<keyword evidence="11" id="KW-0479">Metal-binding</keyword>
<dbReference type="GO" id="GO:0016020">
    <property type="term" value="C:membrane"/>
    <property type="evidence" value="ECO:0007669"/>
    <property type="project" value="UniProtKB-SubCell"/>
</dbReference>
<evidence type="ECO:0000256" key="16">
    <source>
        <dbReference type="SAM" id="Phobius"/>
    </source>
</evidence>
<dbReference type="OrthoDB" id="9809280at2"/>
<proteinExistence type="predicted"/>
<dbReference type="EMBL" id="RXFM01000011">
    <property type="protein sequence ID" value="RST70844.1"/>
    <property type="molecule type" value="Genomic_DNA"/>
</dbReference>
<evidence type="ECO:0000256" key="2">
    <source>
        <dbReference type="ARBA" id="ARBA00004050"/>
    </source>
</evidence>
<keyword evidence="18" id="KW-1185">Reference proteome</keyword>
<evidence type="ECO:0000256" key="7">
    <source>
        <dbReference type="ARBA" id="ARBA00022448"/>
    </source>
</evidence>
<feature type="transmembrane region" description="Helical" evidence="16">
    <location>
        <begin position="28"/>
        <end position="48"/>
    </location>
</feature>
<evidence type="ECO:0000256" key="14">
    <source>
        <dbReference type="ARBA" id="ARBA00023004"/>
    </source>
</evidence>
<keyword evidence="15 16" id="KW-0472">Membrane</keyword>
<gene>
    <name evidence="17" type="primary">sdhD</name>
    <name evidence="17" type="ORF">EIC27_01305</name>
</gene>
<evidence type="ECO:0000256" key="11">
    <source>
        <dbReference type="ARBA" id="ARBA00022723"/>
    </source>
</evidence>
<dbReference type="InterPro" id="IPR000701">
    <property type="entry name" value="SuccDH_FuR_B_TM-su"/>
</dbReference>
<comment type="function">
    <text evidence="2">Membrane-anchoring subunit of succinate dehydrogenase (SDH).</text>
</comment>
<evidence type="ECO:0000256" key="13">
    <source>
        <dbReference type="ARBA" id="ARBA00022989"/>
    </source>
</evidence>
<dbReference type="GO" id="GO:0020037">
    <property type="term" value="F:heme binding"/>
    <property type="evidence" value="ECO:0007669"/>
    <property type="project" value="InterPro"/>
</dbReference>
<sequence length="134" mass="15802">MSFKSLNSKAKGKGSSKFSTVHFIRQRFTALVLIPLFIWLVLCIIWLVRSSSPEECILFISHPLNFSLVFIFISFFLYHGYLGIEDIMKDYIHCKILYKILHKLLILICIITYIVSFINFVFYHLLFRYFTGMG</sequence>
<feature type="transmembrane region" description="Helical" evidence="16">
    <location>
        <begin position="60"/>
        <end position="84"/>
    </location>
</feature>
<dbReference type="Pfam" id="PF01127">
    <property type="entry name" value="Sdh_cyt"/>
    <property type="match status" value="1"/>
</dbReference>
<dbReference type="InterPro" id="IPR014312">
    <property type="entry name" value="Succ_DH_anchor"/>
</dbReference>
<dbReference type="Gene3D" id="1.20.1300.10">
    <property type="entry name" value="Fumarate reductase/succinate dehydrogenase, transmembrane subunit"/>
    <property type="match status" value="1"/>
</dbReference>
<accession>A0A429XT21</accession>
<evidence type="ECO:0000256" key="5">
    <source>
        <dbReference type="ARBA" id="ARBA00011558"/>
    </source>
</evidence>
<name>A0A429XT21_9RICK</name>
<dbReference type="UniPathway" id="UPA00223"/>
<evidence type="ECO:0000256" key="4">
    <source>
        <dbReference type="ARBA" id="ARBA00005163"/>
    </source>
</evidence>
<keyword evidence="13 16" id="KW-1133">Transmembrane helix</keyword>
<evidence type="ECO:0000256" key="3">
    <source>
        <dbReference type="ARBA" id="ARBA00004141"/>
    </source>
</evidence>
<comment type="subunit">
    <text evidence="5">Part of an enzyme complex containing four subunits: a flavoprotein, an iron-sulfur protein, plus two membrane-anchoring proteins, SdhC and SdhD.</text>
</comment>
<keyword evidence="8" id="KW-0816">Tricarboxylic acid cycle</keyword>
<protein>
    <recommendedName>
        <fullName evidence="6">Succinate dehydrogenase hydrophobic membrane anchor subunit</fullName>
    </recommendedName>
</protein>